<dbReference type="InterPro" id="IPR012394">
    <property type="entry name" value="Aldehyde_DH_NAD(P)"/>
</dbReference>
<evidence type="ECO:0000313" key="10">
    <source>
        <dbReference type="Proteomes" id="UP000807785"/>
    </source>
</evidence>
<proteinExistence type="inferred from homology"/>
<dbReference type="PROSITE" id="PS00687">
    <property type="entry name" value="ALDEHYDE_DEHYDR_GLU"/>
    <property type="match status" value="1"/>
</dbReference>
<dbReference type="EMBL" id="JADJEV010000003">
    <property type="protein sequence ID" value="MBK6973250.1"/>
    <property type="molecule type" value="Genomic_DNA"/>
</dbReference>
<dbReference type="GO" id="GO:0006081">
    <property type="term" value="P:aldehyde metabolic process"/>
    <property type="evidence" value="ECO:0007669"/>
    <property type="project" value="InterPro"/>
</dbReference>
<evidence type="ECO:0000256" key="3">
    <source>
        <dbReference type="ARBA" id="ARBA00023027"/>
    </source>
</evidence>
<dbReference type="PANTHER" id="PTHR43570">
    <property type="entry name" value="ALDEHYDE DEHYDROGENASE"/>
    <property type="match status" value="1"/>
</dbReference>
<dbReference type="CDD" id="cd07133">
    <property type="entry name" value="ALDH_CALDH_CalB"/>
    <property type="match status" value="1"/>
</dbReference>
<evidence type="ECO:0000256" key="5">
    <source>
        <dbReference type="PIRSR" id="PIRSR036492-1"/>
    </source>
</evidence>
<comment type="similarity">
    <text evidence="1 4 7">Belongs to the aldehyde dehydrogenase family.</text>
</comment>
<dbReference type="AlphaFoldDB" id="A0A9D7E5J4"/>
<organism evidence="9 10">
    <name type="scientific">Candidatus Methylophosphatis roskildensis</name>
    <dbReference type="NCBI Taxonomy" id="2899263"/>
    <lineage>
        <taxon>Bacteria</taxon>
        <taxon>Pseudomonadati</taxon>
        <taxon>Pseudomonadota</taxon>
        <taxon>Betaproteobacteria</taxon>
        <taxon>Nitrosomonadales</taxon>
        <taxon>Sterolibacteriaceae</taxon>
        <taxon>Candidatus Methylophosphatis</taxon>
    </lineage>
</organism>
<name>A0A9D7E5J4_9PROT</name>
<dbReference type="GO" id="GO:0004029">
    <property type="term" value="F:aldehyde dehydrogenase (NAD+) activity"/>
    <property type="evidence" value="ECO:0007669"/>
    <property type="project" value="TreeGrafter"/>
</dbReference>
<dbReference type="Pfam" id="PF00171">
    <property type="entry name" value="Aldedh"/>
    <property type="match status" value="1"/>
</dbReference>
<evidence type="ECO:0000313" key="9">
    <source>
        <dbReference type="EMBL" id="MBK6973250.1"/>
    </source>
</evidence>
<evidence type="ECO:0000256" key="4">
    <source>
        <dbReference type="PIRNR" id="PIRNR036492"/>
    </source>
</evidence>
<dbReference type="InterPro" id="IPR016162">
    <property type="entry name" value="Ald_DH_N"/>
</dbReference>
<sequence length="478" mass="52242">MSSVRNSSDDASAPRLDVAFTALKSAAGREPYPAEETRREWLAALGRLLRDNSSRIEQAISEDFGHRSLHETRLLELFPCQEGIRHAQGQLRHWMRVERRPTGRWFQPGRSYVLPQPLGVVGILVPWNYPIFLAAGPLTCALAAGNRGLLKMSEFTPKTGALFAELIASYFAPEVVSVVNGDAQMGQAFSALPFDHLLFTGSTAVGHHVMRSAADNLTPVTLELGGKSPAIVAPGYALGRAAERVAIGKTMNAGQTCIAPDYVLVPRGQERAFVAAVRATIDAIYPELGVTPDYSHIINQRHFGRLIGYVDEARTAGCEIIELSSRMERPDAATRRMPPLALLNPSTGLAVMRDEIFGPLLPVIGYQSMEQAVEFVNARPRPLALYCFDDDAKRIAWLLRATHAGGVTINDTIMHIAQDELPFGGVGASGMGSYHGKAGFDTFSKLKPVFHQSRLNGLGLFKPPYGRLFERLVSVLMR</sequence>
<feature type="domain" description="Aldehyde dehydrogenase" evidence="8">
    <location>
        <begin position="35"/>
        <end position="448"/>
    </location>
</feature>
<keyword evidence="2 4" id="KW-0560">Oxidoreductase</keyword>
<dbReference type="InterPro" id="IPR016161">
    <property type="entry name" value="Ald_DH/histidinol_DH"/>
</dbReference>
<evidence type="ECO:0000256" key="6">
    <source>
        <dbReference type="PROSITE-ProRule" id="PRU10007"/>
    </source>
</evidence>
<feature type="active site" evidence="5">
    <location>
        <position position="257"/>
    </location>
</feature>
<dbReference type="GO" id="GO:0005737">
    <property type="term" value="C:cytoplasm"/>
    <property type="evidence" value="ECO:0007669"/>
    <property type="project" value="TreeGrafter"/>
</dbReference>
<dbReference type="InterPro" id="IPR029510">
    <property type="entry name" value="Ald_DH_CS_GLU"/>
</dbReference>
<accession>A0A9D7E5J4</accession>
<evidence type="ECO:0000259" key="8">
    <source>
        <dbReference type="Pfam" id="PF00171"/>
    </source>
</evidence>
<feature type="active site" evidence="5 6">
    <location>
        <position position="223"/>
    </location>
</feature>
<dbReference type="SUPFAM" id="SSF53720">
    <property type="entry name" value="ALDH-like"/>
    <property type="match status" value="1"/>
</dbReference>
<dbReference type="Proteomes" id="UP000807785">
    <property type="component" value="Unassembled WGS sequence"/>
</dbReference>
<dbReference type="InterPro" id="IPR016163">
    <property type="entry name" value="Ald_DH_C"/>
</dbReference>
<reference evidence="9" key="1">
    <citation type="submission" date="2020-10" db="EMBL/GenBank/DDBJ databases">
        <title>Connecting structure to function with the recovery of over 1000 high-quality activated sludge metagenome-assembled genomes encoding full-length rRNA genes using long-read sequencing.</title>
        <authorList>
            <person name="Singleton C.M."/>
            <person name="Petriglieri F."/>
            <person name="Kristensen J.M."/>
            <person name="Kirkegaard R.H."/>
            <person name="Michaelsen T.Y."/>
            <person name="Andersen M.H."/>
            <person name="Karst S.M."/>
            <person name="Dueholm M.S."/>
            <person name="Nielsen P.H."/>
            <person name="Albertsen M."/>
        </authorList>
    </citation>
    <scope>NUCLEOTIDE SEQUENCE</scope>
    <source>
        <strain evidence="9">Bjer_18-Q3-R1-45_BAT3C.347</strain>
    </source>
</reference>
<comment type="caution">
    <text evidence="9">The sequence shown here is derived from an EMBL/GenBank/DDBJ whole genome shotgun (WGS) entry which is preliminary data.</text>
</comment>
<evidence type="ECO:0000256" key="2">
    <source>
        <dbReference type="ARBA" id="ARBA00023002"/>
    </source>
</evidence>
<evidence type="ECO:0000256" key="1">
    <source>
        <dbReference type="ARBA" id="ARBA00009986"/>
    </source>
</evidence>
<dbReference type="PIRSF" id="PIRSF036492">
    <property type="entry name" value="ALDH"/>
    <property type="match status" value="1"/>
</dbReference>
<evidence type="ECO:0000256" key="7">
    <source>
        <dbReference type="RuleBase" id="RU003345"/>
    </source>
</evidence>
<protein>
    <recommendedName>
        <fullName evidence="4">Aldehyde dehydrogenase</fullName>
    </recommendedName>
</protein>
<dbReference type="InterPro" id="IPR015590">
    <property type="entry name" value="Aldehyde_DH_dom"/>
</dbReference>
<gene>
    <name evidence="9" type="ORF">IPH26_10015</name>
</gene>
<dbReference type="Gene3D" id="3.40.605.10">
    <property type="entry name" value="Aldehyde Dehydrogenase, Chain A, domain 1"/>
    <property type="match status" value="1"/>
</dbReference>
<keyword evidence="3" id="KW-0520">NAD</keyword>
<dbReference type="Gene3D" id="3.40.309.10">
    <property type="entry name" value="Aldehyde Dehydrogenase, Chain A, domain 2"/>
    <property type="match status" value="1"/>
</dbReference>
<dbReference type="PANTHER" id="PTHR43570:SF20">
    <property type="entry name" value="ALDEHYDE DEHYDROGENASE ALDX-RELATED"/>
    <property type="match status" value="1"/>
</dbReference>